<dbReference type="AlphaFoldDB" id="A0A0A8Z5Z8"/>
<sequence length="26" mass="2820">MAMSCYFGASLNGASFLGYHCPYTVE</sequence>
<proteinExistence type="predicted"/>
<name>A0A0A8Z5Z8_ARUDO</name>
<dbReference type="EMBL" id="GBRH01265735">
    <property type="protein sequence ID" value="JAD32160.1"/>
    <property type="molecule type" value="Transcribed_RNA"/>
</dbReference>
<evidence type="ECO:0000313" key="1">
    <source>
        <dbReference type="EMBL" id="JAD32160.1"/>
    </source>
</evidence>
<organism evidence="1">
    <name type="scientific">Arundo donax</name>
    <name type="common">Giant reed</name>
    <name type="synonym">Donax arundinaceus</name>
    <dbReference type="NCBI Taxonomy" id="35708"/>
    <lineage>
        <taxon>Eukaryota</taxon>
        <taxon>Viridiplantae</taxon>
        <taxon>Streptophyta</taxon>
        <taxon>Embryophyta</taxon>
        <taxon>Tracheophyta</taxon>
        <taxon>Spermatophyta</taxon>
        <taxon>Magnoliopsida</taxon>
        <taxon>Liliopsida</taxon>
        <taxon>Poales</taxon>
        <taxon>Poaceae</taxon>
        <taxon>PACMAD clade</taxon>
        <taxon>Arundinoideae</taxon>
        <taxon>Arundineae</taxon>
        <taxon>Arundo</taxon>
    </lineage>
</organism>
<reference evidence="1" key="2">
    <citation type="journal article" date="2015" name="Data Brief">
        <title>Shoot transcriptome of the giant reed, Arundo donax.</title>
        <authorList>
            <person name="Barrero R.A."/>
            <person name="Guerrero F.D."/>
            <person name="Moolhuijzen P."/>
            <person name="Goolsby J.A."/>
            <person name="Tidwell J."/>
            <person name="Bellgard S.E."/>
            <person name="Bellgard M.I."/>
        </authorList>
    </citation>
    <scope>NUCLEOTIDE SEQUENCE</scope>
    <source>
        <tissue evidence="1">Shoot tissue taken approximately 20 cm above the soil surface</tissue>
    </source>
</reference>
<reference evidence="1" key="1">
    <citation type="submission" date="2014-09" db="EMBL/GenBank/DDBJ databases">
        <authorList>
            <person name="Magalhaes I.L.F."/>
            <person name="Oliveira U."/>
            <person name="Santos F.R."/>
            <person name="Vidigal T.H.D.A."/>
            <person name="Brescovit A.D."/>
            <person name="Santos A.J."/>
        </authorList>
    </citation>
    <scope>NUCLEOTIDE SEQUENCE</scope>
    <source>
        <tissue evidence="1">Shoot tissue taken approximately 20 cm above the soil surface</tissue>
    </source>
</reference>
<accession>A0A0A8Z5Z8</accession>
<protein>
    <submittedName>
        <fullName evidence="1">Uncharacterized protein</fullName>
    </submittedName>
</protein>